<protein>
    <submittedName>
        <fullName evidence="5">Iron uptake porin</fullName>
    </submittedName>
</protein>
<name>A0AAW9Q2S2_9CYAN</name>
<dbReference type="GO" id="GO:0008643">
    <property type="term" value="P:carbohydrate transport"/>
    <property type="evidence" value="ECO:0007669"/>
    <property type="project" value="InterPro"/>
</dbReference>
<feature type="chain" id="PRO_5043094057" evidence="2">
    <location>
        <begin position="32"/>
        <end position="568"/>
    </location>
</feature>
<dbReference type="Proteomes" id="UP001333818">
    <property type="component" value="Unassembled WGS sequence"/>
</dbReference>
<gene>
    <name evidence="5" type="ORF">V2H45_17245</name>
</gene>
<keyword evidence="6" id="KW-1185">Reference proteome</keyword>
<dbReference type="InterPro" id="IPR047684">
    <property type="entry name" value="Por_som-like"/>
</dbReference>
<accession>A0AAW9Q2S2</accession>
<organism evidence="5 6">
    <name type="scientific">Tumidithrix elongata BACA0141</name>
    <dbReference type="NCBI Taxonomy" id="2716417"/>
    <lineage>
        <taxon>Bacteria</taxon>
        <taxon>Bacillati</taxon>
        <taxon>Cyanobacteriota</taxon>
        <taxon>Cyanophyceae</taxon>
        <taxon>Pseudanabaenales</taxon>
        <taxon>Pseudanabaenaceae</taxon>
        <taxon>Tumidithrix</taxon>
        <taxon>Tumidithrix elongata</taxon>
    </lineage>
</organism>
<reference evidence="5" key="1">
    <citation type="submission" date="2024-01" db="EMBL/GenBank/DDBJ databases">
        <title>Bank of Algae and Cyanobacteria of the Azores (BACA) strain genomes.</title>
        <authorList>
            <person name="Luz R."/>
            <person name="Cordeiro R."/>
            <person name="Fonseca A."/>
            <person name="Goncalves V."/>
        </authorList>
    </citation>
    <scope>NUCLEOTIDE SEQUENCE</scope>
    <source>
        <strain evidence="5">BACA0141</strain>
    </source>
</reference>
<feature type="signal peptide" evidence="2">
    <location>
        <begin position="1"/>
        <end position="31"/>
    </location>
</feature>
<dbReference type="Pfam" id="PF04966">
    <property type="entry name" value="OprB"/>
    <property type="match status" value="1"/>
</dbReference>
<evidence type="ECO:0000256" key="2">
    <source>
        <dbReference type="RuleBase" id="RU363072"/>
    </source>
</evidence>
<dbReference type="EMBL" id="JAZBJZ010000080">
    <property type="protein sequence ID" value="MEE3718489.1"/>
    <property type="molecule type" value="Genomic_DNA"/>
</dbReference>
<dbReference type="RefSeq" id="WP_330484922.1">
    <property type="nucleotide sequence ID" value="NZ_JAZBJZ010000080.1"/>
</dbReference>
<keyword evidence="2" id="KW-0732">Signal</keyword>
<proteinExistence type="inferred from homology"/>
<dbReference type="InterPro" id="IPR007049">
    <property type="entry name" value="Carb-sel_porin_OprB"/>
</dbReference>
<dbReference type="InterPro" id="IPR051465">
    <property type="entry name" value="Cell_Envelope_Struct_Comp"/>
</dbReference>
<dbReference type="InterPro" id="IPR001119">
    <property type="entry name" value="SLH_dom"/>
</dbReference>
<feature type="domain" description="SLH" evidence="4">
    <location>
        <begin position="74"/>
        <end position="138"/>
    </location>
</feature>
<dbReference type="AlphaFoldDB" id="A0AAW9Q2S2"/>
<evidence type="ECO:0000313" key="6">
    <source>
        <dbReference type="Proteomes" id="UP001333818"/>
    </source>
</evidence>
<dbReference type="PANTHER" id="PTHR43308">
    <property type="entry name" value="OUTER MEMBRANE PROTEIN ALPHA-RELATED"/>
    <property type="match status" value="1"/>
</dbReference>
<evidence type="ECO:0000313" key="5">
    <source>
        <dbReference type="EMBL" id="MEE3718489.1"/>
    </source>
</evidence>
<evidence type="ECO:0000256" key="3">
    <source>
        <dbReference type="SAM" id="Coils"/>
    </source>
</evidence>
<comment type="caution">
    <text evidence="5">The sequence shown here is derived from an EMBL/GenBank/DDBJ whole genome shotgun (WGS) entry which is preliminary data.</text>
</comment>
<sequence length="568" mass="60958">MVFYQRKFSIQPFVVATVLLAPAFNIGSASANEVVSNTTQSVGNVTSTVEKIDANKLAQPSTVQDLKTSQNVTSVSQLSDVRPTDWAFTALQSLVERYGCIAGYPDRTYRGQRALSRYEFAAGLNACLDKINEIISAGLADKVSKEDLAALQKLQEEFAAELATLRGRVDALEAKTAKLEAQQFSTTTKLNATVIFAFADTWGGTGTGTAAQNPQKTTDRTNATLSYRVRLNFDTSFTGKDLLRTRLQAGNIPNLGAATATNTNMARLAFATDTLGAFELDKLYYRFPIGDNLTAFLGANALDPDDVGDTLNPYFESSDKGALSRFGRYDPLIFRGPSGAGLGLVYKFNPQFSIVASYLARTDSSTTTTPTNTAASATGQGGLFNGGYMANVQLIFAPSKDFKIGLAYARSFEPGTIVNVSSSTGSTFGSRPFGAVDTSSDRYGAQFNWQVSKGFNFGGWIGFANAQQQSGGSNNASLFNWSVNLAFPDLFAEGNRGGIIFGQPPKVTSNSIGANVDPSTSYLLELQYGFRVSKNITITPGIIAIFNPNHNDANPTTWVGTIKTLFTF</sequence>
<evidence type="ECO:0000259" key="4">
    <source>
        <dbReference type="PROSITE" id="PS51272"/>
    </source>
</evidence>
<dbReference type="GO" id="GO:0016020">
    <property type="term" value="C:membrane"/>
    <property type="evidence" value="ECO:0007669"/>
    <property type="project" value="InterPro"/>
</dbReference>
<dbReference type="PANTHER" id="PTHR43308:SF1">
    <property type="entry name" value="OUTER MEMBRANE PROTEIN ALPHA"/>
    <property type="match status" value="1"/>
</dbReference>
<dbReference type="GO" id="GO:0015288">
    <property type="term" value="F:porin activity"/>
    <property type="evidence" value="ECO:0007669"/>
    <property type="project" value="InterPro"/>
</dbReference>
<evidence type="ECO:0000256" key="1">
    <source>
        <dbReference type="ARBA" id="ARBA00008769"/>
    </source>
</evidence>
<dbReference type="NCBIfam" id="NF033921">
    <property type="entry name" value="por_somb"/>
    <property type="match status" value="1"/>
</dbReference>
<feature type="coiled-coil region" evidence="3">
    <location>
        <begin position="155"/>
        <end position="182"/>
    </location>
</feature>
<dbReference type="Gene3D" id="2.40.160.180">
    <property type="entry name" value="Carbohydrate-selective porin OprB"/>
    <property type="match status" value="1"/>
</dbReference>
<dbReference type="Pfam" id="PF00395">
    <property type="entry name" value="SLH"/>
    <property type="match status" value="1"/>
</dbReference>
<comment type="similarity">
    <text evidence="1 2">Belongs to the OprB family.</text>
</comment>
<dbReference type="PROSITE" id="PS51272">
    <property type="entry name" value="SLH"/>
    <property type="match status" value="1"/>
</dbReference>
<dbReference type="InterPro" id="IPR038673">
    <property type="entry name" value="OprB_sf"/>
</dbReference>
<keyword evidence="3" id="KW-0175">Coiled coil</keyword>